<dbReference type="Ensembl" id="ENSMPUT00000014829.1">
    <property type="protein sequence ID" value="ENSMPUP00000014596.1"/>
    <property type="gene ID" value="ENSMPUG00000014705.1"/>
</dbReference>
<evidence type="ECO:0000313" key="2">
    <source>
        <dbReference type="Ensembl" id="ENSMPUP00000014596.1"/>
    </source>
</evidence>
<accession>M3YTD6</accession>
<sequence length="85" mass="9061">MSSQELPSRAVTSGRSPALPPPPSPGWCHLSRCHGPPSEGRSVVSLMRLTLSPRGAEELVFLPSTLNRSGRYGTHGHGLLECQTS</sequence>
<reference evidence="2" key="1">
    <citation type="submission" date="2024-06" db="UniProtKB">
        <authorList>
            <consortium name="Ensembl"/>
        </authorList>
    </citation>
    <scope>IDENTIFICATION</scope>
</reference>
<organism evidence="2">
    <name type="scientific">Mustela putorius furo</name>
    <name type="common">European domestic ferret</name>
    <name type="synonym">Mustela furo</name>
    <dbReference type="NCBI Taxonomy" id="9669"/>
    <lineage>
        <taxon>Eukaryota</taxon>
        <taxon>Metazoa</taxon>
        <taxon>Chordata</taxon>
        <taxon>Craniata</taxon>
        <taxon>Vertebrata</taxon>
        <taxon>Euteleostomi</taxon>
        <taxon>Mammalia</taxon>
        <taxon>Eutheria</taxon>
        <taxon>Laurasiatheria</taxon>
        <taxon>Carnivora</taxon>
        <taxon>Caniformia</taxon>
        <taxon>Musteloidea</taxon>
        <taxon>Mustelidae</taxon>
        <taxon>Mustelinae</taxon>
        <taxon>Mustela</taxon>
    </lineage>
</organism>
<dbReference type="EMBL" id="AEYP01027629">
    <property type="status" value="NOT_ANNOTATED_CDS"/>
    <property type="molecule type" value="Genomic_DNA"/>
</dbReference>
<proteinExistence type="predicted"/>
<dbReference type="InParanoid" id="M3YTD6"/>
<feature type="region of interest" description="Disordered" evidence="1">
    <location>
        <begin position="1"/>
        <end position="25"/>
    </location>
</feature>
<dbReference type="HOGENOM" id="CLU_2512074_0_0_1"/>
<name>M3YTD6_MUSPF</name>
<dbReference type="AlphaFoldDB" id="M3YTD6"/>
<protein>
    <submittedName>
        <fullName evidence="2">Uncharacterized protein</fullName>
    </submittedName>
</protein>
<feature type="compositionally biased region" description="Polar residues" evidence="1">
    <location>
        <begin position="1"/>
        <end position="15"/>
    </location>
</feature>
<evidence type="ECO:0000256" key="1">
    <source>
        <dbReference type="SAM" id="MobiDB-lite"/>
    </source>
</evidence>